<reference evidence="3 4" key="1">
    <citation type="submission" date="2017-11" db="EMBL/GenBank/DDBJ databases">
        <title>De-novo sequencing of pomegranate (Punica granatum L.) genome.</title>
        <authorList>
            <person name="Akparov Z."/>
            <person name="Amiraslanov A."/>
            <person name="Hajiyeva S."/>
            <person name="Abbasov M."/>
            <person name="Kaur K."/>
            <person name="Hamwieh A."/>
            <person name="Solovyev V."/>
            <person name="Salamov A."/>
            <person name="Braich B."/>
            <person name="Kosarev P."/>
            <person name="Mahmoud A."/>
            <person name="Hajiyev E."/>
            <person name="Babayeva S."/>
            <person name="Izzatullayeva V."/>
            <person name="Mammadov A."/>
            <person name="Mammadov A."/>
            <person name="Sharifova S."/>
            <person name="Ojaghi J."/>
            <person name="Eynullazada K."/>
            <person name="Bayramov B."/>
            <person name="Abdulazimova A."/>
            <person name="Shahmuradov I."/>
        </authorList>
    </citation>
    <scope>NUCLEOTIDE SEQUENCE [LARGE SCALE GENOMIC DNA]</scope>
    <source>
        <strain evidence="4">cv. AG2017</strain>
        <tissue evidence="3">Leaf</tissue>
    </source>
</reference>
<name>A0A2I0KCK8_PUNGR</name>
<accession>A0A2I0KCK8</accession>
<dbReference type="InterPro" id="IPR025724">
    <property type="entry name" value="GAG-pre-integrase_dom"/>
</dbReference>
<protein>
    <submittedName>
        <fullName evidence="3">Uncharacterized protein</fullName>
    </submittedName>
</protein>
<dbReference type="AlphaFoldDB" id="A0A2I0KCK8"/>
<evidence type="ECO:0000313" key="4">
    <source>
        <dbReference type="Proteomes" id="UP000233551"/>
    </source>
</evidence>
<dbReference type="STRING" id="22663.A0A2I0KCK8"/>
<gene>
    <name evidence="3" type="ORF">CRG98_013348</name>
</gene>
<feature type="domain" description="Retrovirus-related Pol polyprotein from transposon TNT 1-94-like beta-barrel" evidence="2">
    <location>
        <begin position="120"/>
        <end position="178"/>
    </location>
</feature>
<dbReference type="Pfam" id="PF22936">
    <property type="entry name" value="Pol_BBD"/>
    <property type="match status" value="1"/>
</dbReference>
<dbReference type="EMBL" id="PGOL01000682">
    <property type="protein sequence ID" value="PKI66267.1"/>
    <property type="molecule type" value="Genomic_DNA"/>
</dbReference>
<dbReference type="Proteomes" id="UP000233551">
    <property type="component" value="Unassembled WGS sequence"/>
</dbReference>
<evidence type="ECO:0000259" key="1">
    <source>
        <dbReference type="Pfam" id="PF13976"/>
    </source>
</evidence>
<keyword evidence="4" id="KW-1185">Reference proteome</keyword>
<evidence type="ECO:0000259" key="2">
    <source>
        <dbReference type="Pfam" id="PF22936"/>
    </source>
</evidence>
<dbReference type="InterPro" id="IPR054722">
    <property type="entry name" value="PolX-like_BBD"/>
</dbReference>
<proteinExistence type="predicted"/>
<dbReference type="Pfam" id="PF13976">
    <property type="entry name" value="gag_pre-integrs"/>
    <property type="match status" value="1"/>
</dbReference>
<sequence>MTSGTVDLFNQIVEVEVDNEDQALLLLCSLLEWYENLVDTMLCSRMKLALEDVKSSLLSKKFMRKVVETQSGDSDAIVGAVERDSNEWELILTATEVTKAYEDVSCDMLATILDSLETRWILDSGCSYHMYPNRELFTSYEKIGGGKVLMGNNACRVIDIGTVRVKMFDGMTRTLSNVGLGYEYKGKYGVLKVSRGALVVMKGAKHNGLYILWGSTITGTSTVSSADQDAITIKLLHVRLGHISERGLTKLSKRGLLCSHKIRKLDLCEYCILRKQHKVPSKSGCMYVLIFIDDYSRKVSGRSFRQKLGIQLPT</sequence>
<comment type="caution">
    <text evidence="3">The sequence shown here is derived from an EMBL/GenBank/DDBJ whole genome shotgun (WGS) entry which is preliminary data.</text>
</comment>
<organism evidence="3 4">
    <name type="scientific">Punica granatum</name>
    <name type="common">Pomegranate</name>
    <dbReference type="NCBI Taxonomy" id="22663"/>
    <lineage>
        <taxon>Eukaryota</taxon>
        <taxon>Viridiplantae</taxon>
        <taxon>Streptophyta</taxon>
        <taxon>Embryophyta</taxon>
        <taxon>Tracheophyta</taxon>
        <taxon>Spermatophyta</taxon>
        <taxon>Magnoliopsida</taxon>
        <taxon>eudicotyledons</taxon>
        <taxon>Gunneridae</taxon>
        <taxon>Pentapetalae</taxon>
        <taxon>rosids</taxon>
        <taxon>malvids</taxon>
        <taxon>Myrtales</taxon>
        <taxon>Lythraceae</taxon>
        <taxon>Punica</taxon>
    </lineage>
</organism>
<evidence type="ECO:0000313" key="3">
    <source>
        <dbReference type="EMBL" id="PKI66267.1"/>
    </source>
</evidence>
<feature type="domain" description="GAG-pre-integrase" evidence="1">
    <location>
        <begin position="208"/>
        <end position="276"/>
    </location>
</feature>